<keyword evidence="4" id="KW-0645">Protease</keyword>
<name>A0A8R7UJJ3_TRIUA</name>
<dbReference type="PANTHER" id="PTHR11802">
    <property type="entry name" value="SERINE PROTEASE FAMILY S10 SERINE CARBOXYPEPTIDASE"/>
    <property type="match status" value="1"/>
</dbReference>
<evidence type="ECO:0000256" key="3">
    <source>
        <dbReference type="ARBA" id="ARBA00023180"/>
    </source>
</evidence>
<sequence>ANVLFLESPVGVGFSYSNTTSEYDLSGDKRTARDVFVFLLNWLKRFPEYKGRPFYISGESYAGHYVPQLAATIFGHNLNSSTRTSINLWGIL</sequence>
<dbReference type="GO" id="GO:0006508">
    <property type="term" value="P:proteolysis"/>
    <property type="evidence" value="ECO:0007669"/>
    <property type="project" value="UniProtKB-KW"/>
</dbReference>
<protein>
    <recommendedName>
        <fullName evidence="4">Carboxypeptidase</fullName>
        <ecNumber evidence="4">3.4.16.-</ecNumber>
    </recommendedName>
</protein>
<dbReference type="PANTHER" id="PTHR11802:SF132">
    <property type="entry name" value="SERINE CARBOXYPEPTIDASE-LIKE 36-RELATED"/>
    <property type="match status" value="1"/>
</dbReference>
<dbReference type="EC" id="3.4.16.-" evidence="4"/>
<dbReference type="AlphaFoldDB" id="A0A8R7UJJ3"/>
<keyword evidence="3" id="KW-0325">Glycoprotein</keyword>
<evidence type="ECO:0000313" key="6">
    <source>
        <dbReference type="Proteomes" id="UP000015106"/>
    </source>
</evidence>
<dbReference type="InterPro" id="IPR018202">
    <property type="entry name" value="Ser_caboxypep_ser_AS"/>
</dbReference>
<dbReference type="Gene3D" id="3.40.50.1820">
    <property type="entry name" value="alpha/beta hydrolase"/>
    <property type="match status" value="1"/>
</dbReference>
<comment type="similarity">
    <text evidence="1 4">Belongs to the peptidase S10 family.</text>
</comment>
<dbReference type="Proteomes" id="UP000015106">
    <property type="component" value="Chromosome 5"/>
</dbReference>
<accession>A0A8R7UJJ3</accession>
<proteinExistence type="inferred from homology"/>
<evidence type="ECO:0000256" key="1">
    <source>
        <dbReference type="ARBA" id="ARBA00009431"/>
    </source>
</evidence>
<dbReference type="EnsemblPlants" id="TuG1812G0500002743.01.T01">
    <property type="protein sequence ID" value="TuG1812G0500002743.01.T01.cds353304"/>
    <property type="gene ID" value="TuG1812G0500002743.01"/>
</dbReference>
<dbReference type="GO" id="GO:0005773">
    <property type="term" value="C:vacuole"/>
    <property type="evidence" value="ECO:0007669"/>
    <property type="project" value="TreeGrafter"/>
</dbReference>
<evidence type="ECO:0000313" key="5">
    <source>
        <dbReference type="EnsemblPlants" id="TuG1812G0500002743.01.T01.cds353304"/>
    </source>
</evidence>
<keyword evidence="6" id="KW-1185">Reference proteome</keyword>
<organism evidence="5 6">
    <name type="scientific">Triticum urartu</name>
    <name type="common">Red wild einkorn</name>
    <name type="synonym">Crithodium urartu</name>
    <dbReference type="NCBI Taxonomy" id="4572"/>
    <lineage>
        <taxon>Eukaryota</taxon>
        <taxon>Viridiplantae</taxon>
        <taxon>Streptophyta</taxon>
        <taxon>Embryophyta</taxon>
        <taxon>Tracheophyta</taxon>
        <taxon>Spermatophyta</taxon>
        <taxon>Magnoliopsida</taxon>
        <taxon>Liliopsida</taxon>
        <taxon>Poales</taxon>
        <taxon>Poaceae</taxon>
        <taxon>BOP clade</taxon>
        <taxon>Pooideae</taxon>
        <taxon>Triticodae</taxon>
        <taxon>Triticeae</taxon>
        <taxon>Triticinae</taxon>
        <taxon>Triticum</taxon>
    </lineage>
</organism>
<dbReference type="PRINTS" id="PR00724">
    <property type="entry name" value="CRBOXYPTASEC"/>
</dbReference>
<reference evidence="6" key="1">
    <citation type="journal article" date="2013" name="Nature">
        <title>Draft genome of the wheat A-genome progenitor Triticum urartu.</title>
        <authorList>
            <person name="Ling H.Q."/>
            <person name="Zhao S."/>
            <person name="Liu D."/>
            <person name="Wang J."/>
            <person name="Sun H."/>
            <person name="Zhang C."/>
            <person name="Fan H."/>
            <person name="Li D."/>
            <person name="Dong L."/>
            <person name="Tao Y."/>
            <person name="Gao C."/>
            <person name="Wu H."/>
            <person name="Li Y."/>
            <person name="Cui Y."/>
            <person name="Guo X."/>
            <person name="Zheng S."/>
            <person name="Wang B."/>
            <person name="Yu K."/>
            <person name="Liang Q."/>
            <person name="Yang W."/>
            <person name="Lou X."/>
            <person name="Chen J."/>
            <person name="Feng M."/>
            <person name="Jian J."/>
            <person name="Zhang X."/>
            <person name="Luo G."/>
            <person name="Jiang Y."/>
            <person name="Liu J."/>
            <person name="Wang Z."/>
            <person name="Sha Y."/>
            <person name="Zhang B."/>
            <person name="Wu H."/>
            <person name="Tang D."/>
            <person name="Shen Q."/>
            <person name="Xue P."/>
            <person name="Zou S."/>
            <person name="Wang X."/>
            <person name="Liu X."/>
            <person name="Wang F."/>
            <person name="Yang Y."/>
            <person name="An X."/>
            <person name="Dong Z."/>
            <person name="Zhang K."/>
            <person name="Zhang X."/>
            <person name="Luo M.C."/>
            <person name="Dvorak J."/>
            <person name="Tong Y."/>
            <person name="Wang J."/>
            <person name="Yang H."/>
            <person name="Li Z."/>
            <person name="Wang D."/>
            <person name="Zhang A."/>
            <person name="Wang J."/>
        </authorList>
    </citation>
    <scope>NUCLEOTIDE SEQUENCE</scope>
    <source>
        <strain evidence="6">cv. G1812</strain>
    </source>
</reference>
<keyword evidence="4" id="KW-0121">Carboxypeptidase</keyword>
<dbReference type="Pfam" id="PF00450">
    <property type="entry name" value="Peptidase_S10"/>
    <property type="match status" value="1"/>
</dbReference>
<dbReference type="PROSITE" id="PS00131">
    <property type="entry name" value="CARBOXYPEPT_SER_SER"/>
    <property type="match status" value="1"/>
</dbReference>
<dbReference type="SUPFAM" id="SSF53474">
    <property type="entry name" value="alpha/beta-Hydrolases"/>
    <property type="match status" value="1"/>
</dbReference>
<dbReference type="Gramene" id="TuG1812G0500002743.01.T01">
    <property type="protein sequence ID" value="TuG1812G0500002743.01.T01.cds353304"/>
    <property type="gene ID" value="TuG1812G0500002743.01"/>
</dbReference>
<dbReference type="InterPro" id="IPR029058">
    <property type="entry name" value="AB_hydrolase_fold"/>
</dbReference>
<keyword evidence="2" id="KW-0732">Signal</keyword>
<evidence type="ECO:0000256" key="2">
    <source>
        <dbReference type="ARBA" id="ARBA00022729"/>
    </source>
</evidence>
<dbReference type="InterPro" id="IPR001563">
    <property type="entry name" value="Peptidase_S10"/>
</dbReference>
<reference evidence="5" key="2">
    <citation type="submission" date="2018-03" db="EMBL/GenBank/DDBJ databases">
        <title>The Triticum urartu genome reveals the dynamic nature of wheat genome evolution.</title>
        <authorList>
            <person name="Ling H."/>
            <person name="Ma B."/>
            <person name="Shi X."/>
            <person name="Liu H."/>
            <person name="Dong L."/>
            <person name="Sun H."/>
            <person name="Cao Y."/>
            <person name="Gao Q."/>
            <person name="Zheng S."/>
            <person name="Li Y."/>
            <person name="Yu Y."/>
            <person name="Du H."/>
            <person name="Qi M."/>
            <person name="Li Y."/>
            <person name="Yu H."/>
            <person name="Cui Y."/>
            <person name="Wang N."/>
            <person name="Chen C."/>
            <person name="Wu H."/>
            <person name="Zhao Y."/>
            <person name="Zhang J."/>
            <person name="Li Y."/>
            <person name="Zhou W."/>
            <person name="Zhang B."/>
            <person name="Hu W."/>
            <person name="Eijk M."/>
            <person name="Tang J."/>
            <person name="Witsenboer H."/>
            <person name="Zhao S."/>
            <person name="Li Z."/>
            <person name="Zhang A."/>
            <person name="Wang D."/>
            <person name="Liang C."/>
        </authorList>
    </citation>
    <scope>NUCLEOTIDE SEQUENCE [LARGE SCALE GENOMIC DNA]</scope>
    <source>
        <strain evidence="5">cv. G1812</strain>
    </source>
</reference>
<dbReference type="GO" id="GO:0004185">
    <property type="term" value="F:serine-type carboxypeptidase activity"/>
    <property type="evidence" value="ECO:0007669"/>
    <property type="project" value="UniProtKB-UniRule"/>
</dbReference>
<reference evidence="5" key="3">
    <citation type="submission" date="2022-06" db="UniProtKB">
        <authorList>
            <consortium name="EnsemblPlants"/>
        </authorList>
    </citation>
    <scope>IDENTIFICATION</scope>
</reference>
<keyword evidence="4" id="KW-0378">Hydrolase</keyword>
<evidence type="ECO:0000256" key="4">
    <source>
        <dbReference type="RuleBase" id="RU361156"/>
    </source>
</evidence>